<dbReference type="RefSeq" id="XP_025355369.1">
    <property type="nucleotide sequence ID" value="XM_025497250.1"/>
</dbReference>
<evidence type="ECO:0000256" key="4">
    <source>
        <dbReference type="SAM" id="MobiDB-lite"/>
    </source>
</evidence>
<evidence type="ECO:0000313" key="5">
    <source>
        <dbReference type="EMBL" id="PWN35067.1"/>
    </source>
</evidence>
<dbReference type="FunCoup" id="A0A316VBM6">
    <property type="interactions" value="321"/>
</dbReference>
<dbReference type="Gene3D" id="1.10.10.1410">
    <property type="match status" value="1"/>
</dbReference>
<dbReference type="InterPro" id="IPR038716">
    <property type="entry name" value="P1/P2_N_sf"/>
</dbReference>
<dbReference type="STRING" id="1280837.A0A316VBM6"/>
<dbReference type="FunFam" id="1.10.10.1410:FF:000002">
    <property type="entry name" value="60S acidic ribosomal protein P2"/>
    <property type="match status" value="1"/>
</dbReference>
<organism evidence="5 6">
    <name type="scientific">Meira miltonrushii</name>
    <dbReference type="NCBI Taxonomy" id="1280837"/>
    <lineage>
        <taxon>Eukaryota</taxon>
        <taxon>Fungi</taxon>
        <taxon>Dikarya</taxon>
        <taxon>Basidiomycota</taxon>
        <taxon>Ustilaginomycotina</taxon>
        <taxon>Exobasidiomycetes</taxon>
        <taxon>Exobasidiales</taxon>
        <taxon>Brachybasidiaceae</taxon>
        <taxon>Meira</taxon>
    </lineage>
</organism>
<accession>A0A316VBM6</accession>
<sequence length="112" mass="11560">MKHIAAYLLLQLGGKESPSAADIKTLLDSVSISADDERLDKLISELEGKNINDLITEGSEKLASVPSGGGAAAPAAAAAAGGAAPAAEEKKEEKKEEEKEESDDDMGFGLFD</sequence>
<gene>
    <name evidence="5" type="ORF">FA14DRAFT_144684</name>
</gene>
<keyword evidence="3" id="KW-0687">Ribonucleoprotein</keyword>
<dbReference type="GO" id="GO:0022625">
    <property type="term" value="C:cytosolic large ribosomal subunit"/>
    <property type="evidence" value="ECO:0007669"/>
    <property type="project" value="InterPro"/>
</dbReference>
<dbReference type="PANTHER" id="PTHR21141">
    <property type="entry name" value="60S ACIDIC RIBOSOMAL PROTEIN FAMILY MEMBER"/>
    <property type="match status" value="1"/>
</dbReference>
<dbReference type="InterPro" id="IPR027534">
    <property type="entry name" value="Ribosomal_P1/P2"/>
</dbReference>
<proteinExistence type="inferred from homology"/>
<dbReference type="InterPro" id="IPR044076">
    <property type="entry name" value="Ribosomal_P2"/>
</dbReference>
<evidence type="ECO:0000256" key="2">
    <source>
        <dbReference type="ARBA" id="ARBA00022980"/>
    </source>
</evidence>
<reference evidence="5 6" key="1">
    <citation type="journal article" date="2018" name="Mol. Biol. Evol.">
        <title>Broad Genomic Sampling Reveals a Smut Pathogenic Ancestry of the Fungal Clade Ustilaginomycotina.</title>
        <authorList>
            <person name="Kijpornyongpan T."/>
            <person name="Mondo S.J."/>
            <person name="Barry K."/>
            <person name="Sandor L."/>
            <person name="Lee J."/>
            <person name="Lipzen A."/>
            <person name="Pangilinan J."/>
            <person name="LaButti K."/>
            <person name="Hainaut M."/>
            <person name="Henrissat B."/>
            <person name="Grigoriev I.V."/>
            <person name="Spatafora J.W."/>
            <person name="Aime M.C."/>
        </authorList>
    </citation>
    <scope>NUCLEOTIDE SEQUENCE [LARGE SCALE GENOMIC DNA]</scope>
    <source>
        <strain evidence="5 6">MCA 3882</strain>
    </source>
</reference>
<evidence type="ECO:0000313" key="6">
    <source>
        <dbReference type="Proteomes" id="UP000245771"/>
    </source>
</evidence>
<dbReference type="EMBL" id="KZ819603">
    <property type="protein sequence ID" value="PWN35067.1"/>
    <property type="molecule type" value="Genomic_DNA"/>
</dbReference>
<dbReference type="AlphaFoldDB" id="A0A316VBM6"/>
<feature type="compositionally biased region" description="Low complexity" evidence="4">
    <location>
        <begin position="72"/>
        <end position="86"/>
    </location>
</feature>
<dbReference type="GeneID" id="37019031"/>
<dbReference type="PANTHER" id="PTHR21141:SF5">
    <property type="entry name" value="LARGE RIBOSOMAL SUBUNIT PROTEIN P2"/>
    <property type="match status" value="1"/>
</dbReference>
<dbReference type="Pfam" id="PF00428">
    <property type="entry name" value="Ribosomal_60s"/>
    <property type="match status" value="1"/>
</dbReference>
<evidence type="ECO:0000256" key="3">
    <source>
        <dbReference type="ARBA" id="ARBA00023274"/>
    </source>
</evidence>
<dbReference type="OrthoDB" id="1227494at2759"/>
<dbReference type="Proteomes" id="UP000245771">
    <property type="component" value="Unassembled WGS sequence"/>
</dbReference>
<keyword evidence="6" id="KW-1185">Reference proteome</keyword>
<name>A0A316VBM6_9BASI</name>
<evidence type="ECO:0000256" key="1">
    <source>
        <dbReference type="ARBA" id="ARBA00005436"/>
    </source>
</evidence>
<dbReference type="InParanoid" id="A0A316VBM6"/>
<comment type="similarity">
    <text evidence="1">Belongs to the eukaryotic ribosomal protein P1/P2 family.</text>
</comment>
<dbReference type="CDD" id="cd05833">
    <property type="entry name" value="Ribosomal_P2"/>
    <property type="match status" value="1"/>
</dbReference>
<keyword evidence="2 5" id="KW-0689">Ribosomal protein</keyword>
<dbReference type="HAMAP" id="MF_01478">
    <property type="entry name" value="Ribosomal_L12_arch"/>
    <property type="match status" value="1"/>
</dbReference>
<feature type="compositionally biased region" description="Basic and acidic residues" evidence="4">
    <location>
        <begin position="87"/>
        <end position="97"/>
    </location>
</feature>
<protein>
    <submittedName>
        <fullName evidence="5">Ribosomal protein 60S</fullName>
    </submittedName>
</protein>
<dbReference type="GO" id="GO:0003735">
    <property type="term" value="F:structural constituent of ribosome"/>
    <property type="evidence" value="ECO:0007669"/>
    <property type="project" value="InterPro"/>
</dbReference>
<feature type="region of interest" description="Disordered" evidence="4">
    <location>
        <begin position="61"/>
        <end position="112"/>
    </location>
</feature>
<dbReference type="GO" id="GO:0002182">
    <property type="term" value="P:cytoplasmic translational elongation"/>
    <property type="evidence" value="ECO:0007669"/>
    <property type="project" value="InterPro"/>
</dbReference>